<feature type="transmembrane region" description="Helical" evidence="2">
    <location>
        <begin position="194"/>
        <end position="211"/>
    </location>
</feature>
<feature type="compositionally biased region" description="Low complexity" evidence="1">
    <location>
        <begin position="88"/>
        <end position="109"/>
    </location>
</feature>
<feature type="transmembrane region" description="Helical" evidence="2">
    <location>
        <begin position="158"/>
        <end position="182"/>
    </location>
</feature>
<feature type="compositionally biased region" description="Low complexity" evidence="1">
    <location>
        <begin position="396"/>
        <end position="415"/>
    </location>
</feature>
<keyword evidence="4" id="KW-1185">Reference proteome</keyword>
<keyword evidence="2" id="KW-0472">Membrane</keyword>
<evidence type="ECO:0000256" key="2">
    <source>
        <dbReference type="SAM" id="Phobius"/>
    </source>
</evidence>
<feature type="compositionally biased region" description="Polar residues" evidence="1">
    <location>
        <begin position="454"/>
        <end position="468"/>
    </location>
</feature>
<feature type="region of interest" description="Disordered" evidence="1">
    <location>
        <begin position="54"/>
        <end position="111"/>
    </location>
</feature>
<feature type="transmembrane region" description="Helical" evidence="2">
    <location>
        <begin position="117"/>
        <end position="138"/>
    </location>
</feature>
<organism evidence="3 4">
    <name type="scientific">Chaetoceros tenuissimus</name>
    <dbReference type="NCBI Taxonomy" id="426638"/>
    <lineage>
        <taxon>Eukaryota</taxon>
        <taxon>Sar</taxon>
        <taxon>Stramenopiles</taxon>
        <taxon>Ochrophyta</taxon>
        <taxon>Bacillariophyta</taxon>
        <taxon>Coscinodiscophyceae</taxon>
        <taxon>Chaetocerotophycidae</taxon>
        <taxon>Chaetocerotales</taxon>
        <taxon>Chaetocerotaceae</taxon>
        <taxon>Chaetoceros</taxon>
    </lineage>
</organism>
<feature type="region of interest" description="Disordered" evidence="1">
    <location>
        <begin position="435"/>
        <end position="468"/>
    </location>
</feature>
<keyword evidence="2" id="KW-0812">Transmembrane</keyword>
<feature type="transmembrane region" description="Helical" evidence="2">
    <location>
        <begin position="300"/>
        <end position="322"/>
    </location>
</feature>
<reference evidence="3 4" key="1">
    <citation type="journal article" date="2021" name="Sci. Rep.">
        <title>The genome of the diatom Chaetoceros tenuissimus carries an ancient integrated fragment of an extant virus.</title>
        <authorList>
            <person name="Hongo Y."/>
            <person name="Kimura K."/>
            <person name="Takaki Y."/>
            <person name="Yoshida Y."/>
            <person name="Baba S."/>
            <person name="Kobayashi G."/>
            <person name="Nagasaki K."/>
            <person name="Hano T."/>
            <person name="Tomaru Y."/>
        </authorList>
    </citation>
    <scope>NUCLEOTIDE SEQUENCE [LARGE SCALE GENOMIC DNA]</scope>
    <source>
        <strain evidence="3 4">NIES-3715</strain>
    </source>
</reference>
<feature type="transmembrane region" description="Helical" evidence="2">
    <location>
        <begin position="257"/>
        <end position="280"/>
    </location>
</feature>
<dbReference type="Proteomes" id="UP001054902">
    <property type="component" value="Unassembled WGS sequence"/>
</dbReference>
<accession>A0AAD3GYS7</accession>
<dbReference type="EMBL" id="BLLK01000013">
    <property type="protein sequence ID" value="GFH43609.1"/>
    <property type="molecule type" value="Genomic_DNA"/>
</dbReference>
<sequence length="468" mass="51034">MASESTTTSLVSLKDAVTEEVSATKGPLAPLITAMTLYIIIAAFAFHEYLKTPGHKSANSRHGDRDNQNGGRPNRTLRREYSSPLDGSNTRDNSPSPSTSNNSPSQQRSGEMNRKNFYHHLLIALIIRIVFLPLGYMFTDHTQITSIVSWSLPNLSSAMAYSVLVLFYAQVVATVSGTPNTYSNLEGKLVKGSYIAYATIVALNCVIPVISGRYTLFSLWAILCGVYLALFISMIILSSRLMDLLKSSMNPSLLWRLMTMSTICCLAFSVRSVIYGWEAFIGFVGTGSRLFPNLTFWNGFFGRTVIGLICLECLPALVILILMHKKTEDESAAQQQSASMMAQLEAGLRAQISPTIEGYNPVQQQQEGANAMPGMKKSLSANGGEAAAFRRPSLNQQHQQQQQIPGQPQQPYGGRFQRMGMPNLGTGAMNNTMSRSMSGGRQETISLLGDRSKSAQAATGNSTYGATK</sequence>
<name>A0AAD3GYS7_9STRA</name>
<gene>
    <name evidence="3" type="ORF">CTEN210_00082</name>
</gene>
<feature type="transmembrane region" description="Helical" evidence="2">
    <location>
        <begin position="217"/>
        <end position="237"/>
    </location>
</feature>
<feature type="transmembrane region" description="Helical" evidence="2">
    <location>
        <begin position="28"/>
        <end position="46"/>
    </location>
</feature>
<dbReference type="AlphaFoldDB" id="A0AAD3GYS7"/>
<keyword evidence="2" id="KW-1133">Transmembrane helix</keyword>
<protein>
    <submittedName>
        <fullName evidence="3">Uncharacterized protein</fullName>
    </submittedName>
</protein>
<comment type="caution">
    <text evidence="3">The sequence shown here is derived from an EMBL/GenBank/DDBJ whole genome shotgun (WGS) entry which is preliminary data.</text>
</comment>
<feature type="region of interest" description="Disordered" evidence="1">
    <location>
        <begin position="365"/>
        <end position="384"/>
    </location>
</feature>
<evidence type="ECO:0000313" key="3">
    <source>
        <dbReference type="EMBL" id="GFH43609.1"/>
    </source>
</evidence>
<evidence type="ECO:0000256" key="1">
    <source>
        <dbReference type="SAM" id="MobiDB-lite"/>
    </source>
</evidence>
<proteinExistence type="predicted"/>
<evidence type="ECO:0000313" key="4">
    <source>
        <dbReference type="Proteomes" id="UP001054902"/>
    </source>
</evidence>
<feature type="region of interest" description="Disordered" evidence="1">
    <location>
        <begin position="391"/>
        <end position="415"/>
    </location>
</feature>
<feature type="compositionally biased region" description="Polar residues" evidence="1">
    <location>
        <begin position="435"/>
        <end position="445"/>
    </location>
</feature>